<evidence type="ECO:0000259" key="1">
    <source>
        <dbReference type="Pfam" id="PF09359"/>
    </source>
</evidence>
<proteinExistence type="predicted"/>
<dbReference type="CDD" id="cd07750">
    <property type="entry name" value="PolyPPase_VTC_like"/>
    <property type="match status" value="1"/>
</dbReference>
<dbReference type="RefSeq" id="WP_344072474.1">
    <property type="nucleotide sequence ID" value="NZ_BAAAPL010000002.1"/>
</dbReference>
<dbReference type="Proteomes" id="UP001501690">
    <property type="component" value="Unassembled WGS sequence"/>
</dbReference>
<evidence type="ECO:0000313" key="3">
    <source>
        <dbReference type="Proteomes" id="UP001501690"/>
    </source>
</evidence>
<protein>
    <submittedName>
        <fullName evidence="2">VTC domain-containing protein</fullName>
    </submittedName>
</protein>
<organism evidence="2 3">
    <name type="scientific">Microbacterium sediminicola</name>
    <dbReference type="NCBI Taxonomy" id="415210"/>
    <lineage>
        <taxon>Bacteria</taxon>
        <taxon>Bacillati</taxon>
        <taxon>Actinomycetota</taxon>
        <taxon>Actinomycetes</taxon>
        <taxon>Micrococcales</taxon>
        <taxon>Microbacteriaceae</taxon>
        <taxon>Microbacterium</taxon>
    </lineage>
</organism>
<dbReference type="Pfam" id="PF09359">
    <property type="entry name" value="VTC"/>
    <property type="match status" value="1"/>
</dbReference>
<dbReference type="EMBL" id="BAAAPL010000002">
    <property type="protein sequence ID" value="GAA1703460.1"/>
    <property type="molecule type" value="Genomic_DNA"/>
</dbReference>
<dbReference type="InterPro" id="IPR018966">
    <property type="entry name" value="VTC_domain"/>
</dbReference>
<reference evidence="2 3" key="1">
    <citation type="journal article" date="2019" name="Int. J. Syst. Evol. Microbiol.">
        <title>The Global Catalogue of Microorganisms (GCM) 10K type strain sequencing project: providing services to taxonomists for standard genome sequencing and annotation.</title>
        <authorList>
            <consortium name="The Broad Institute Genomics Platform"/>
            <consortium name="The Broad Institute Genome Sequencing Center for Infectious Disease"/>
            <person name="Wu L."/>
            <person name="Ma J."/>
        </authorList>
    </citation>
    <scope>NUCLEOTIDE SEQUENCE [LARGE SCALE GENOMIC DNA]</scope>
    <source>
        <strain evidence="2 3">JCM 15577</strain>
    </source>
</reference>
<dbReference type="SUPFAM" id="SSF55154">
    <property type="entry name" value="CYTH-like phosphatases"/>
    <property type="match status" value="1"/>
</dbReference>
<accession>A0ABN2IEL3</accession>
<feature type="domain" description="VTC" evidence="1">
    <location>
        <begin position="26"/>
        <end position="234"/>
    </location>
</feature>
<dbReference type="InterPro" id="IPR042267">
    <property type="entry name" value="VTC_sf"/>
</dbReference>
<evidence type="ECO:0000313" key="2">
    <source>
        <dbReference type="EMBL" id="GAA1703460.1"/>
    </source>
</evidence>
<dbReference type="Gene3D" id="3.20.100.30">
    <property type="entry name" value="VTC, catalytic tunnel domain"/>
    <property type="match status" value="1"/>
</dbReference>
<keyword evidence="3" id="KW-1185">Reference proteome</keyword>
<dbReference type="InterPro" id="IPR033469">
    <property type="entry name" value="CYTH-like_dom_sf"/>
</dbReference>
<gene>
    <name evidence="2" type="ORF">GCM10009808_21710</name>
</gene>
<sequence>MSTLSFERFAPVGLEALVAEAGLMTRVDRKYLVPMADAARVVGALGDDIRVLEIEGARQFAYESIYFDTPDLLSFHMAAHGRRRRFKLRTRSYLDTDAAFLEIKTRGARGVTVKERSPYELAVRDVLTDDARAEVAGALDSVGVHAHRADELEATLSTRYDRATLVAADASARVTIDTDLQWIRPEGQIHPLRDFAIIETKSGSSPGVVDRLLWRSGHRPVALSKYATGMAALHEGLPHNKWARLLHGPFGEEFAVAA</sequence>
<comment type="caution">
    <text evidence="2">The sequence shown here is derived from an EMBL/GenBank/DDBJ whole genome shotgun (WGS) entry which is preliminary data.</text>
</comment>
<name>A0ABN2IEL3_9MICO</name>